<dbReference type="AlphaFoldDB" id="C6CBL5"/>
<dbReference type="eggNOG" id="COG5637">
    <property type="taxonomic scope" value="Bacteria"/>
</dbReference>
<evidence type="ECO:0000256" key="2">
    <source>
        <dbReference type="ARBA" id="ARBA00022649"/>
    </source>
</evidence>
<dbReference type="InterPro" id="IPR047137">
    <property type="entry name" value="ORF3"/>
</dbReference>
<dbReference type="PANTHER" id="PTHR33824">
    <property type="entry name" value="POLYKETIDE CYCLASE/DEHYDRASE AND LIPID TRANSPORT SUPERFAMILY PROTEIN"/>
    <property type="match status" value="1"/>
</dbReference>
<protein>
    <submittedName>
        <fullName evidence="4">Cyclase/dehydrase</fullName>
    </submittedName>
</protein>
<dbReference type="Proteomes" id="UP000002734">
    <property type="component" value="Chromosome"/>
</dbReference>
<organism evidence="4 5">
    <name type="scientific">Musicola paradisiaca (strain Ech703)</name>
    <name type="common">Dickeya paradisiaca</name>
    <name type="synonym">Dickeya dadantii</name>
    <dbReference type="NCBI Taxonomy" id="579405"/>
    <lineage>
        <taxon>Bacteria</taxon>
        <taxon>Pseudomonadati</taxon>
        <taxon>Pseudomonadota</taxon>
        <taxon>Gammaproteobacteria</taxon>
        <taxon>Enterobacterales</taxon>
        <taxon>Pectobacteriaceae</taxon>
        <taxon>Musicola</taxon>
    </lineage>
</organism>
<dbReference type="CDD" id="cd07817">
    <property type="entry name" value="SRPBCC_8"/>
    <property type="match status" value="1"/>
</dbReference>
<dbReference type="InterPro" id="IPR023393">
    <property type="entry name" value="START-like_dom_sf"/>
</dbReference>
<comment type="similarity">
    <text evidence="1">Belongs to the ribosome association toxin RatA family.</text>
</comment>
<keyword evidence="2" id="KW-1277">Toxin-antitoxin system</keyword>
<evidence type="ECO:0000313" key="5">
    <source>
        <dbReference type="Proteomes" id="UP000002734"/>
    </source>
</evidence>
<dbReference type="InterPro" id="IPR005031">
    <property type="entry name" value="COQ10_START"/>
</dbReference>
<dbReference type="SUPFAM" id="SSF55961">
    <property type="entry name" value="Bet v1-like"/>
    <property type="match status" value="1"/>
</dbReference>
<dbReference type="EMBL" id="CP001654">
    <property type="protein sequence ID" value="ACS84800.1"/>
    <property type="molecule type" value="Genomic_DNA"/>
</dbReference>
<keyword evidence="5" id="KW-1185">Reference proteome</keyword>
<reference evidence="4" key="1">
    <citation type="submission" date="2009-06" db="EMBL/GenBank/DDBJ databases">
        <title>Complete sequence of Dickeya dadantii Ech703.</title>
        <authorList>
            <consortium name="US DOE Joint Genome Institute"/>
            <person name="Lucas S."/>
            <person name="Copeland A."/>
            <person name="Lapidus A."/>
            <person name="Glavina del Rio T."/>
            <person name="Dalin E."/>
            <person name="Tice H."/>
            <person name="Bruce D."/>
            <person name="Goodwin L."/>
            <person name="Pitluck S."/>
            <person name="Chertkov O."/>
            <person name="Brettin T."/>
            <person name="Detter J.C."/>
            <person name="Han C."/>
            <person name="Larimer F."/>
            <person name="Land M."/>
            <person name="Hauser L."/>
            <person name="Kyrpides N."/>
            <person name="Mikhailova N."/>
            <person name="Balakrishnan V."/>
            <person name="Glasner J."/>
            <person name="Perna N.T."/>
        </authorList>
    </citation>
    <scope>NUCLEOTIDE SEQUENCE [LARGE SCALE GENOMIC DNA]</scope>
    <source>
        <strain evidence="4">Ech703</strain>
    </source>
</reference>
<evidence type="ECO:0000256" key="1">
    <source>
        <dbReference type="ARBA" id="ARBA00008918"/>
    </source>
</evidence>
<sequence>MPASFPNGLKSNSHTANQISSNIVIARPASELFTLWRKPETLPILMSHVAHIDIINNTDSRWRMKAPFGLYIEWLARIADEKDGELIYWHSLPGARIPNEGRLTFQSISDQVTEVTLTIRFEPPGGFLGKTLGQMFQLLPKEMLHKTLRRFKSLAENGVIPPTL</sequence>
<dbReference type="HOGENOM" id="CLU_079860_2_0_6"/>
<dbReference type="KEGG" id="dda:Dd703_0994"/>
<evidence type="ECO:0000313" key="4">
    <source>
        <dbReference type="EMBL" id="ACS84800.1"/>
    </source>
</evidence>
<proteinExistence type="inferred from homology"/>
<dbReference type="Gene3D" id="3.30.530.20">
    <property type="match status" value="1"/>
</dbReference>
<accession>C6CBL5</accession>
<dbReference type="PANTHER" id="PTHR33824:SF7">
    <property type="entry name" value="POLYKETIDE CYCLASE_DEHYDRASE AND LIPID TRANSPORT SUPERFAMILY PROTEIN"/>
    <property type="match status" value="1"/>
</dbReference>
<dbReference type="STRING" id="579405.Dd703_0994"/>
<dbReference type="RefSeq" id="WP_012764618.1">
    <property type="nucleotide sequence ID" value="NC_012880.1"/>
</dbReference>
<evidence type="ECO:0000259" key="3">
    <source>
        <dbReference type="Pfam" id="PF03364"/>
    </source>
</evidence>
<name>C6CBL5_MUSP7</name>
<feature type="domain" description="Coenzyme Q-binding protein COQ10 START" evidence="3">
    <location>
        <begin position="25"/>
        <end position="145"/>
    </location>
</feature>
<gene>
    <name evidence="4" type="ordered locus">Dd703_0994</name>
</gene>
<dbReference type="Pfam" id="PF03364">
    <property type="entry name" value="Polyketide_cyc"/>
    <property type="match status" value="1"/>
</dbReference>